<evidence type="ECO:0000313" key="12">
    <source>
        <dbReference type="EMBL" id="HIZ32292.1"/>
    </source>
</evidence>
<keyword evidence="5 10" id="KW-1133">Transmembrane helix</keyword>
<evidence type="ECO:0000256" key="6">
    <source>
        <dbReference type="ARBA" id="ARBA00023016"/>
    </source>
</evidence>
<evidence type="ECO:0000256" key="10">
    <source>
        <dbReference type="SAM" id="Phobius"/>
    </source>
</evidence>
<reference evidence="12" key="1">
    <citation type="journal article" date="2021" name="PeerJ">
        <title>Extensive microbial diversity within the chicken gut microbiome revealed by metagenomics and culture.</title>
        <authorList>
            <person name="Gilroy R."/>
            <person name="Ravi A."/>
            <person name="Getino M."/>
            <person name="Pursley I."/>
            <person name="Horton D.L."/>
            <person name="Alikhan N.F."/>
            <person name="Baker D."/>
            <person name="Gharbi K."/>
            <person name="Hall N."/>
            <person name="Watson M."/>
            <person name="Adriaenssens E.M."/>
            <person name="Foster-Nyarko E."/>
            <person name="Jarju S."/>
            <person name="Secka A."/>
            <person name="Antonio M."/>
            <person name="Oren A."/>
            <person name="Chaudhuri R.R."/>
            <person name="La Ragione R."/>
            <person name="Hildebrand F."/>
            <person name="Pallen M.J."/>
        </authorList>
    </citation>
    <scope>NUCLEOTIDE SEQUENCE</scope>
    <source>
        <strain evidence="12">ChiHjej9B8-1298</strain>
    </source>
</reference>
<keyword evidence="2" id="KW-1003">Cell membrane</keyword>
<feature type="transmembrane region" description="Helical" evidence="10">
    <location>
        <begin position="110"/>
        <end position="132"/>
    </location>
</feature>
<comment type="caution">
    <text evidence="12">The sequence shown here is derived from an EMBL/GenBank/DDBJ whole genome shotgun (WGS) entry which is preliminary data.</text>
</comment>
<evidence type="ECO:0000256" key="7">
    <source>
        <dbReference type="ARBA" id="ARBA00023136"/>
    </source>
</evidence>
<feature type="transmembrane region" description="Helical" evidence="10">
    <location>
        <begin position="144"/>
        <end position="165"/>
    </location>
</feature>
<evidence type="ECO:0000313" key="13">
    <source>
        <dbReference type="Proteomes" id="UP000824028"/>
    </source>
</evidence>
<dbReference type="PANTHER" id="PTHR30414:SF0">
    <property type="entry name" value="MINICONDUCTANCE MECHANOSENSITIVE CHANNEL YBDG"/>
    <property type="match status" value="1"/>
</dbReference>
<dbReference type="InterPro" id="IPR006685">
    <property type="entry name" value="MscS_channel_2nd"/>
</dbReference>
<name>A0A9D2E7M2_9BACE</name>
<keyword evidence="3" id="KW-0997">Cell inner membrane</keyword>
<keyword evidence="4 10" id="KW-0812">Transmembrane</keyword>
<dbReference type="GO" id="GO:0008381">
    <property type="term" value="F:mechanosensitive monoatomic ion channel activity"/>
    <property type="evidence" value="ECO:0007669"/>
    <property type="project" value="InterPro"/>
</dbReference>
<evidence type="ECO:0000259" key="11">
    <source>
        <dbReference type="Pfam" id="PF00924"/>
    </source>
</evidence>
<dbReference type="GO" id="GO:0071470">
    <property type="term" value="P:cellular response to osmotic stress"/>
    <property type="evidence" value="ECO:0007669"/>
    <property type="project" value="InterPro"/>
</dbReference>
<dbReference type="Gene3D" id="2.30.30.60">
    <property type="match status" value="1"/>
</dbReference>
<accession>A0A9D2E7M2</accession>
<feature type="transmembrane region" description="Helical" evidence="10">
    <location>
        <begin position="27"/>
        <end position="48"/>
    </location>
</feature>
<evidence type="ECO:0000256" key="2">
    <source>
        <dbReference type="ARBA" id="ARBA00022475"/>
    </source>
</evidence>
<evidence type="ECO:0000256" key="1">
    <source>
        <dbReference type="ARBA" id="ARBA00004429"/>
    </source>
</evidence>
<dbReference type="InterPro" id="IPR023408">
    <property type="entry name" value="MscS_beta-dom_sf"/>
</dbReference>
<dbReference type="EMBL" id="DXBX01000015">
    <property type="protein sequence ID" value="HIZ32292.1"/>
    <property type="molecule type" value="Genomic_DNA"/>
</dbReference>
<feature type="transmembrane region" description="Helical" evidence="10">
    <location>
        <begin position="171"/>
        <end position="188"/>
    </location>
</feature>
<organism evidence="12 13">
    <name type="scientific">Candidatus Bacteroides merdigallinarum</name>
    <dbReference type="NCBI Taxonomy" id="2838473"/>
    <lineage>
        <taxon>Bacteria</taxon>
        <taxon>Pseudomonadati</taxon>
        <taxon>Bacteroidota</taxon>
        <taxon>Bacteroidia</taxon>
        <taxon>Bacteroidales</taxon>
        <taxon>Bacteroidaceae</taxon>
        <taxon>Bacteroides</taxon>
    </lineage>
</organism>
<gene>
    <name evidence="12" type="ORF">H9814_01910</name>
</gene>
<proteinExistence type="predicted"/>
<dbReference type="Pfam" id="PF00924">
    <property type="entry name" value="MS_channel_2nd"/>
    <property type="match status" value="1"/>
</dbReference>
<protein>
    <recommendedName>
        <fullName evidence="8">Mechanosensing system component YbdG</fullName>
    </recommendedName>
    <alternativeName>
        <fullName evidence="9">Mechanosensitive channel homolog YbdG</fullName>
    </alternativeName>
</protein>
<dbReference type="InterPro" id="IPR010920">
    <property type="entry name" value="LSM_dom_sf"/>
</dbReference>
<reference evidence="12" key="2">
    <citation type="submission" date="2021-04" db="EMBL/GenBank/DDBJ databases">
        <authorList>
            <person name="Gilroy R."/>
        </authorList>
    </citation>
    <scope>NUCLEOTIDE SEQUENCE</scope>
    <source>
        <strain evidence="12">ChiHjej9B8-1298</strain>
    </source>
</reference>
<sequence length="403" mass="45429">MEILNAIKRLLIAWGIAPDTADTLDHFLAFALLILIALAADQICRRVVLKAVAQLVKKTKATWDDIVFDHKVMVRLSHIVVPLIVYLFTPVAFADTNAATVSLVQRICTVFIILSLLFFGHAFMGAVYTVYSETGRYRNRPLKGLVQTVQVLIWLVGIIVIIGELTDQNPLNLLASLGAMSAVLMLVFKDTIMGFVSGIQLSANNMLKVGDWIKMPKYGVDGTVTEVTLNTVKVRNWDNTVATLPPYLLVSDSFENWNAMRESGGRRIKRSINIDIRSVRFCTPEMLAKYRQMPLLKDFFENPHPEPLTNLGVLRAYLVAYLRSLPVVNTDLHCMVRQLQPTEHGIPLELYFFSRIKEWVPYEGVQSDVFDYVLAIVPKFDLRIYQAPSGEDIRTLTGTGNQR</sequence>
<evidence type="ECO:0000256" key="9">
    <source>
        <dbReference type="ARBA" id="ARBA00093659"/>
    </source>
</evidence>
<comment type="subcellular location">
    <subcellularLocation>
        <location evidence="1">Cell inner membrane</location>
        <topology evidence="1">Multi-pass membrane protein</topology>
    </subcellularLocation>
</comment>
<dbReference type="PANTHER" id="PTHR30414">
    <property type="entry name" value="MINICONDUCTANCE MECHANOSENSITIVE CHANNEL YBDG"/>
    <property type="match status" value="1"/>
</dbReference>
<feature type="transmembrane region" description="Helical" evidence="10">
    <location>
        <begin position="79"/>
        <end position="104"/>
    </location>
</feature>
<dbReference type="AlphaFoldDB" id="A0A9D2E7M2"/>
<evidence type="ECO:0000256" key="8">
    <source>
        <dbReference type="ARBA" id="ARBA00093630"/>
    </source>
</evidence>
<keyword evidence="6" id="KW-0346">Stress response</keyword>
<evidence type="ECO:0000256" key="3">
    <source>
        <dbReference type="ARBA" id="ARBA00022519"/>
    </source>
</evidence>
<dbReference type="GO" id="GO:0005886">
    <property type="term" value="C:plasma membrane"/>
    <property type="evidence" value="ECO:0007669"/>
    <property type="project" value="UniProtKB-SubCell"/>
</dbReference>
<dbReference type="SUPFAM" id="SSF50182">
    <property type="entry name" value="Sm-like ribonucleoproteins"/>
    <property type="match status" value="1"/>
</dbReference>
<keyword evidence="7 10" id="KW-0472">Membrane</keyword>
<dbReference type="Proteomes" id="UP000824028">
    <property type="component" value="Unassembled WGS sequence"/>
</dbReference>
<dbReference type="InterPro" id="IPR030192">
    <property type="entry name" value="YbdG"/>
</dbReference>
<feature type="domain" description="Mechanosensitive ion channel MscS" evidence="11">
    <location>
        <begin position="190"/>
        <end position="258"/>
    </location>
</feature>
<evidence type="ECO:0000256" key="4">
    <source>
        <dbReference type="ARBA" id="ARBA00022692"/>
    </source>
</evidence>
<evidence type="ECO:0000256" key="5">
    <source>
        <dbReference type="ARBA" id="ARBA00022989"/>
    </source>
</evidence>
<dbReference type="FunFam" id="2.30.30.60:FF:000002">
    <property type="entry name" value="Mechanosensitive ion channel family protein"/>
    <property type="match status" value="1"/>
</dbReference>